<dbReference type="GO" id="GO:0045892">
    <property type="term" value="P:negative regulation of DNA-templated transcription"/>
    <property type="evidence" value="ECO:0007669"/>
    <property type="project" value="InterPro"/>
</dbReference>
<dbReference type="InterPro" id="IPR036390">
    <property type="entry name" value="WH_DNA-bd_sf"/>
</dbReference>
<dbReference type="InterPro" id="IPR005650">
    <property type="entry name" value="BlaI_family"/>
</dbReference>
<evidence type="ECO:0000313" key="5">
    <source>
        <dbReference type="EMBL" id="SDS57136.1"/>
    </source>
</evidence>
<dbReference type="Pfam" id="PF03965">
    <property type="entry name" value="Penicillinase_R"/>
    <property type="match status" value="1"/>
</dbReference>
<proteinExistence type="inferred from homology"/>
<gene>
    <name evidence="5" type="ORF">SAMN04489716_1082</name>
</gene>
<dbReference type="Proteomes" id="UP000198688">
    <property type="component" value="Chromosome I"/>
</dbReference>
<dbReference type="Gene3D" id="1.10.10.10">
    <property type="entry name" value="Winged helix-like DNA-binding domain superfamily/Winged helix DNA-binding domain"/>
    <property type="match status" value="1"/>
</dbReference>
<dbReference type="AlphaFoldDB" id="A0A1H1TAW8"/>
<evidence type="ECO:0000256" key="1">
    <source>
        <dbReference type="ARBA" id="ARBA00011046"/>
    </source>
</evidence>
<accession>A0A1H1TAW8</accession>
<reference evidence="5 6" key="1">
    <citation type="submission" date="2016-10" db="EMBL/GenBank/DDBJ databases">
        <authorList>
            <person name="de Groot N.N."/>
        </authorList>
    </citation>
    <scope>NUCLEOTIDE SEQUENCE [LARGE SCALE GENOMIC DNA]</scope>
    <source>
        <strain evidence="5 6">DSM 43941</strain>
    </source>
</reference>
<keyword evidence="2" id="KW-0805">Transcription regulation</keyword>
<evidence type="ECO:0000256" key="3">
    <source>
        <dbReference type="ARBA" id="ARBA00023125"/>
    </source>
</evidence>
<evidence type="ECO:0000256" key="4">
    <source>
        <dbReference type="ARBA" id="ARBA00023163"/>
    </source>
</evidence>
<organism evidence="5 6">
    <name type="scientific">Actinoplanes derwentensis</name>
    <dbReference type="NCBI Taxonomy" id="113562"/>
    <lineage>
        <taxon>Bacteria</taxon>
        <taxon>Bacillati</taxon>
        <taxon>Actinomycetota</taxon>
        <taxon>Actinomycetes</taxon>
        <taxon>Micromonosporales</taxon>
        <taxon>Micromonosporaceae</taxon>
        <taxon>Actinoplanes</taxon>
    </lineage>
</organism>
<comment type="similarity">
    <text evidence="1">Belongs to the BlaI transcriptional regulatory family.</text>
</comment>
<dbReference type="RefSeq" id="WP_231954191.1">
    <property type="nucleotide sequence ID" value="NZ_BOMJ01000070.1"/>
</dbReference>
<dbReference type="GO" id="GO:0003677">
    <property type="term" value="F:DNA binding"/>
    <property type="evidence" value="ECO:0007669"/>
    <property type="project" value="UniProtKB-KW"/>
</dbReference>
<dbReference type="SUPFAM" id="SSF46785">
    <property type="entry name" value="Winged helix' DNA-binding domain"/>
    <property type="match status" value="1"/>
</dbReference>
<keyword evidence="6" id="KW-1185">Reference proteome</keyword>
<keyword evidence="3" id="KW-0238">DNA-binding</keyword>
<sequence length="139" mass="15121">MSEAAGEAVNQAVNQAVGRTVSEAEGRRRPGELEARILGVLGAAHVPLTPREVLDRLAAPLSYSTVVTILTRMHDKGMTARYRQGRAFRYAPLTDADTMAAGRMSALLDSGVDRGTVLRRFVSTLEPGDAELLRQLFER</sequence>
<keyword evidence="4" id="KW-0804">Transcription</keyword>
<evidence type="ECO:0000313" key="6">
    <source>
        <dbReference type="Proteomes" id="UP000198688"/>
    </source>
</evidence>
<protein>
    <submittedName>
        <fullName evidence="5">Predicted transcriptional regulator</fullName>
    </submittedName>
</protein>
<dbReference type="InterPro" id="IPR036388">
    <property type="entry name" value="WH-like_DNA-bd_sf"/>
</dbReference>
<dbReference type="STRING" id="113562.SAMN04489716_1082"/>
<dbReference type="EMBL" id="LT629758">
    <property type="protein sequence ID" value="SDS57136.1"/>
    <property type="molecule type" value="Genomic_DNA"/>
</dbReference>
<name>A0A1H1TAW8_9ACTN</name>
<evidence type="ECO:0000256" key="2">
    <source>
        <dbReference type="ARBA" id="ARBA00023015"/>
    </source>
</evidence>